<proteinExistence type="predicted"/>
<gene>
    <name evidence="2" type="ORF">F7725_012947</name>
</gene>
<feature type="compositionally biased region" description="Basic residues" evidence="1">
    <location>
        <begin position="8"/>
        <end position="24"/>
    </location>
</feature>
<organism evidence="2 3">
    <name type="scientific">Dissostichus mawsoni</name>
    <name type="common">Antarctic cod</name>
    <dbReference type="NCBI Taxonomy" id="36200"/>
    <lineage>
        <taxon>Eukaryota</taxon>
        <taxon>Metazoa</taxon>
        <taxon>Chordata</taxon>
        <taxon>Craniata</taxon>
        <taxon>Vertebrata</taxon>
        <taxon>Euteleostomi</taxon>
        <taxon>Actinopterygii</taxon>
        <taxon>Neopterygii</taxon>
        <taxon>Teleostei</taxon>
        <taxon>Neoteleostei</taxon>
        <taxon>Acanthomorphata</taxon>
        <taxon>Eupercaria</taxon>
        <taxon>Perciformes</taxon>
        <taxon>Notothenioidei</taxon>
        <taxon>Nototheniidae</taxon>
        <taxon>Dissostichus</taxon>
    </lineage>
</organism>
<accession>A0A7J5YP41</accession>
<comment type="caution">
    <text evidence="2">The sequence shown here is derived from an EMBL/GenBank/DDBJ whole genome shotgun (WGS) entry which is preliminary data.</text>
</comment>
<evidence type="ECO:0000313" key="3">
    <source>
        <dbReference type="Proteomes" id="UP000518266"/>
    </source>
</evidence>
<reference evidence="2 3" key="1">
    <citation type="submission" date="2020-03" db="EMBL/GenBank/DDBJ databases">
        <title>Dissostichus mawsoni Genome sequencing and assembly.</title>
        <authorList>
            <person name="Park H."/>
        </authorList>
    </citation>
    <scope>NUCLEOTIDE SEQUENCE [LARGE SCALE GENOMIC DNA]</scope>
    <source>
        <strain evidence="2">DM0001</strain>
        <tissue evidence="2">Muscle</tissue>
    </source>
</reference>
<evidence type="ECO:0000256" key="1">
    <source>
        <dbReference type="SAM" id="MobiDB-lite"/>
    </source>
</evidence>
<dbReference type="AlphaFoldDB" id="A0A7J5YP41"/>
<keyword evidence="3" id="KW-1185">Reference proteome</keyword>
<sequence>MLHSFSGRPRKIGGRLKSWRKRGHGVSSAERMGGLMCWRT</sequence>
<name>A0A7J5YP41_DISMA</name>
<dbReference type="Proteomes" id="UP000518266">
    <property type="component" value="Unassembled WGS sequence"/>
</dbReference>
<dbReference type="EMBL" id="JAAKFY010000010">
    <property type="protein sequence ID" value="KAF3851175.1"/>
    <property type="molecule type" value="Genomic_DNA"/>
</dbReference>
<evidence type="ECO:0000313" key="2">
    <source>
        <dbReference type="EMBL" id="KAF3851175.1"/>
    </source>
</evidence>
<feature type="region of interest" description="Disordered" evidence="1">
    <location>
        <begin position="1"/>
        <end position="25"/>
    </location>
</feature>
<feature type="non-terminal residue" evidence="2">
    <location>
        <position position="40"/>
    </location>
</feature>
<protein>
    <submittedName>
        <fullName evidence="2">Uncharacterized protein</fullName>
    </submittedName>
</protein>